<proteinExistence type="predicted"/>
<dbReference type="Pfam" id="PF24092">
    <property type="entry name" value="DUF7373_C"/>
    <property type="match status" value="1"/>
</dbReference>
<keyword evidence="5" id="KW-1185">Reference proteome</keyword>
<evidence type="ECO:0000313" key="4">
    <source>
        <dbReference type="EMBL" id="MFF3569533.1"/>
    </source>
</evidence>
<feature type="domain" description="DUF7373" evidence="2">
    <location>
        <begin position="53"/>
        <end position="252"/>
    </location>
</feature>
<gene>
    <name evidence="4" type="ORF">ACFYXQ_17325</name>
</gene>
<dbReference type="InterPro" id="IPR056463">
    <property type="entry name" value="DUF7373_C"/>
</dbReference>
<sequence length="403" mass="42731">MVRTTRRAGIVCTAAAAVAVLAGCGVKGTAVAGEIDVRTLDVGSYAVDAHTYHQTADDEGALVEGMRMSRAVVPAVAIDPSLKVGQSGHVVLDNTEATTRLLAAVSKPILDREGLLTGYTASGADKSDDPGTSISTSDTTSVTDFVMRFADADTAKRTAQELEDADFGVAPDINKKLSLSKYPDALVHWRPGVSNVGAFLAHENFVISLFIQRPQPEQDDLEAWVQKALDAQIPALDKFRATPKDQFSGLPVDPDGLLARAVVRDRDKHTPDRDRFASYGPNDFVNIAADETVRQRLVADTGLDAVGIADTSTVMRVRDAAAGGRLITGLVSASGSAYSPIDAPDKLLGAKCLQLSSSGVHSNSAKFRCYIPHGRYVEVVISNDQSDMKKKASAAYALLANSM</sequence>
<dbReference type="RefSeq" id="WP_040819158.1">
    <property type="nucleotide sequence ID" value="NZ_JBIAQY010000005.1"/>
</dbReference>
<dbReference type="InterPro" id="IPR055797">
    <property type="entry name" value="DUF7373"/>
</dbReference>
<evidence type="ECO:0000313" key="5">
    <source>
        <dbReference type="Proteomes" id="UP001601992"/>
    </source>
</evidence>
<evidence type="ECO:0000256" key="1">
    <source>
        <dbReference type="SAM" id="SignalP"/>
    </source>
</evidence>
<protein>
    <submittedName>
        <fullName evidence="4">Uncharacterized protein</fullName>
    </submittedName>
</protein>
<accession>A0ABW6RZR9</accession>
<dbReference type="Pfam" id="PF24088">
    <property type="entry name" value="DUF7373"/>
    <property type="match status" value="1"/>
</dbReference>
<organism evidence="4 5">
    <name type="scientific">Nocardia jiangxiensis</name>
    <dbReference type="NCBI Taxonomy" id="282685"/>
    <lineage>
        <taxon>Bacteria</taxon>
        <taxon>Bacillati</taxon>
        <taxon>Actinomycetota</taxon>
        <taxon>Actinomycetes</taxon>
        <taxon>Mycobacteriales</taxon>
        <taxon>Nocardiaceae</taxon>
        <taxon>Nocardia</taxon>
    </lineage>
</organism>
<comment type="caution">
    <text evidence="4">The sequence shown here is derived from an EMBL/GenBank/DDBJ whole genome shotgun (WGS) entry which is preliminary data.</text>
</comment>
<dbReference type="EMBL" id="JBIAQY010000005">
    <property type="protein sequence ID" value="MFF3569533.1"/>
    <property type="molecule type" value="Genomic_DNA"/>
</dbReference>
<reference evidence="4 5" key="1">
    <citation type="submission" date="2024-10" db="EMBL/GenBank/DDBJ databases">
        <title>The Natural Products Discovery Center: Release of the First 8490 Sequenced Strains for Exploring Actinobacteria Biosynthetic Diversity.</title>
        <authorList>
            <person name="Kalkreuter E."/>
            <person name="Kautsar S.A."/>
            <person name="Yang D."/>
            <person name="Bader C.D."/>
            <person name="Teijaro C.N."/>
            <person name="Fluegel L."/>
            <person name="Davis C.M."/>
            <person name="Simpson J.R."/>
            <person name="Lauterbach L."/>
            <person name="Steele A.D."/>
            <person name="Gui C."/>
            <person name="Meng S."/>
            <person name="Li G."/>
            <person name="Viehrig K."/>
            <person name="Ye F."/>
            <person name="Su P."/>
            <person name="Kiefer A.F."/>
            <person name="Nichols A."/>
            <person name="Cepeda A.J."/>
            <person name="Yan W."/>
            <person name="Fan B."/>
            <person name="Jiang Y."/>
            <person name="Adhikari A."/>
            <person name="Zheng C.-J."/>
            <person name="Schuster L."/>
            <person name="Cowan T.M."/>
            <person name="Smanski M.J."/>
            <person name="Chevrette M.G."/>
            <person name="De Carvalho L.P.S."/>
            <person name="Shen B."/>
        </authorList>
    </citation>
    <scope>NUCLEOTIDE SEQUENCE [LARGE SCALE GENOMIC DNA]</scope>
    <source>
        <strain evidence="4 5">NPDC002593</strain>
    </source>
</reference>
<keyword evidence="1" id="KW-0732">Signal</keyword>
<evidence type="ECO:0000259" key="2">
    <source>
        <dbReference type="Pfam" id="PF24088"/>
    </source>
</evidence>
<name>A0ABW6RZR9_9NOCA</name>
<dbReference type="PROSITE" id="PS51257">
    <property type="entry name" value="PROKAR_LIPOPROTEIN"/>
    <property type="match status" value="1"/>
</dbReference>
<feature type="domain" description="DUF7373" evidence="3">
    <location>
        <begin position="257"/>
        <end position="402"/>
    </location>
</feature>
<dbReference type="Proteomes" id="UP001601992">
    <property type="component" value="Unassembled WGS sequence"/>
</dbReference>
<feature type="chain" id="PRO_5046127021" evidence="1">
    <location>
        <begin position="33"/>
        <end position="403"/>
    </location>
</feature>
<feature type="signal peptide" evidence="1">
    <location>
        <begin position="1"/>
        <end position="32"/>
    </location>
</feature>
<evidence type="ECO:0000259" key="3">
    <source>
        <dbReference type="Pfam" id="PF24092"/>
    </source>
</evidence>